<accession>A0ABW3BFA9</accession>
<proteinExistence type="predicted"/>
<evidence type="ECO:0000256" key="5">
    <source>
        <dbReference type="SAM" id="Phobius"/>
    </source>
</evidence>
<dbReference type="InterPro" id="IPR019109">
    <property type="entry name" value="MamF_MmsF"/>
</dbReference>
<reference evidence="7" key="1">
    <citation type="journal article" date="2019" name="Int. J. Syst. Evol. Microbiol.">
        <title>The Global Catalogue of Microorganisms (GCM) 10K type strain sequencing project: providing services to taxonomists for standard genome sequencing and annotation.</title>
        <authorList>
            <consortium name="The Broad Institute Genomics Platform"/>
            <consortium name="The Broad Institute Genome Sequencing Center for Infectious Disease"/>
            <person name="Wu L."/>
            <person name="Ma J."/>
        </authorList>
    </citation>
    <scope>NUCLEOTIDE SEQUENCE [LARGE SCALE GENOMIC DNA]</scope>
    <source>
        <strain evidence="7">CCUG 63369</strain>
    </source>
</reference>
<gene>
    <name evidence="6" type="ORF">ACFQZU_06730</name>
</gene>
<comment type="subcellular location">
    <subcellularLocation>
        <location evidence="1">Membrane</location>
        <topology evidence="1">Multi-pass membrane protein</topology>
    </subcellularLocation>
</comment>
<organism evidence="6 7">
    <name type="scientific">Streptomonospora algeriensis</name>
    <dbReference type="NCBI Taxonomy" id="995084"/>
    <lineage>
        <taxon>Bacteria</taxon>
        <taxon>Bacillati</taxon>
        <taxon>Actinomycetota</taxon>
        <taxon>Actinomycetes</taxon>
        <taxon>Streptosporangiales</taxon>
        <taxon>Nocardiopsidaceae</taxon>
        <taxon>Streptomonospora</taxon>
    </lineage>
</organism>
<evidence type="ECO:0000313" key="7">
    <source>
        <dbReference type="Proteomes" id="UP001596956"/>
    </source>
</evidence>
<keyword evidence="7" id="KW-1185">Reference proteome</keyword>
<evidence type="ECO:0000256" key="2">
    <source>
        <dbReference type="ARBA" id="ARBA00022692"/>
    </source>
</evidence>
<name>A0ABW3BFA9_9ACTN</name>
<protein>
    <submittedName>
        <fullName evidence="6">DUF4870 domain-containing protein</fullName>
    </submittedName>
</protein>
<evidence type="ECO:0000256" key="3">
    <source>
        <dbReference type="ARBA" id="ARBA00022989"/>
    </source>
</evidence>
<keyword evidence="3 5" id="KW-1133">Transmembrane helix</keyword>
<keyword evidence="4 5" id="KW-0472">Membrane</keyword>
<comment type="caution">
    <text evidence="6">The sequence shown here is derived from an EMBL/GenBank/DDBJ whole genome shotgun (WGS) entry which is preliminary data.</text>
</comment>
<feature type="transmembrane region" description="Helical" evidence="5">
    <location>
        <begin position="31"/>
        <end position="49"/>
    </location>
</feature>
<evidence type="ECO:0000256" key="1">
    <source>
        <dbReference type="ARBA" id="ARBA00004141"/>
    </source>
</evidence>
<dbReference type="EMBL" id="JBHTHR010000134">
    <property type="protein sequence ID" value="MFD0801014.1"/>
    <property type="molecule type" value="Genomic_DNA"/>
</dbReference>
<dbReference type="Proteomes" id="UP001596956">
    <property type="component" value="Unassembled WGS sequence"/>
</dbReference>
<feature type="transmembrane region" description="Helical" evidence="5">
    <location>
        <begin position="7"/>
        <end position="25"/>
    </location>
</feature>
<evidence type="ECO:0000256" key="4">
    <source>
        <dbReference type="ARBA" id="ARBA00023136"/>
    </source>
</evidence>
<keyword evidence="2 5" id="KW-0812">Transmembrane</keyword>
<evidence type="ECO:0000313" key="6">
    <source>
        <dbReference type="EMBL" id="MFD0801014.1"/>
    </source>
</evidence>
<sequence length="68" mass="7431">MNYQITIAVASIAGLGLAFLVVPFILWVLMVMGWVFLPAIAGFAALLGGDMRYPFTWRPVRDGSEPDS</sequence>
<dbReference type="Pfam" id="PF09685">
    <property type="entry name" value="MamF_MmsF"/>
    <property type="match status" value="1"/>
</dbReference>